<evidence type="ECO:0000256" key="5">
    <source>
        <dbReference type="ARBA" id="ARBA00023038"/>
    </source>
</evidence>
<dbReference type="CDD" id="cd09401">
    <property type="entry name" value="LIM_TLP_like"/>
    <property type="match status" value="4"/>
</dbReference>
<organism evidence="9 10">
    <name type="scientific">Effrenium voratum</name>
    <dbReference type="NCBI Taxonomy" id="2562239"/>
    <lineage>
        <taxon>Eukaryota</taxon>
        <taxon>Sar</taxon>
        <taxon>Alveolata</taxon>
        <taxon>Dinophyceae</taxon>
        <taxon>Suessiales</taxon>
        <taxon>Symbiodiniaceae</taxon>
        <taxon>Effrenium</taxon>
    </lineage>
</organism>
<keyword evidence="2 7" id="KW-0479">Metal-binding</keyword>
<accession>A0AA36MKS5</accession>
<dbReference type="AlphaFoldDB" id="A0AA36MKS5"/>
<feature type="domain" description="LIM zinc-binding" evidence="8">
    <location>
        <begin position="125"/>
        <end position="185"/>
    </location>
</feature>
<feature type="domain" description="LIM zinc-binding" evidence="8">
    <location>
        <begin position="265"/>
        <end position="325"/>
    </location>
</feature>
<evidence type="ECO:0000256" key="2">
    <source>
        <dbReference type="ARBA" id="ARBA00022723"/>
    </source>
</evidence>
<keyword evidence="3" id="KW-0677">Repeat</keyword>
<dbReference type="PANTHER" id="PTHR24215">
    <property type="entry name" value="RHO-GTPASE-ACTIVATING PROTEIN LRG1"/>
    <property type="match status" value="1"/>
</dbReference>
<evidence type="ECO:0000256" key="3">
    <source>
        <dbReference type="ARBA" id="ARBA00022737"/>
    </source>
</evidence>
<comment type="subcellular location">
    <subcellularLocation>
        <location evidence="1">Nucleus</location>
    </subcellularLocation>
</comment>
<dbReference type="Gene3D" id="2.10.110.10">
    <property type="entry name" value="Cysteine Rich Protein"/>
    <property type="match status" value="4"/>
</dbReference>
<dbReference type="GO" id="GO:0005634">
    <property type="term" value="C:nucleus"/>
    <property type="evidence" value="ECO:0007669"/>
    <property type="project" value="UniProtKB-SubCell"/>
</dbReference>
<dbReference type="PROSITE" id="PS50023">
    <property type="entry name" value="LIM_DOMAIN_2"/>
    <property type="match status" value="4"/>
</dbReference>
<protein>
    <recommendedName>
        <fullName evidence="8">LIM zinc-binding domain-containing protein</fullName>
    </recommendedName>
</protein>
<keyword evidence="5 7" id="KW-0440">LIM domain</keyword>
<keyword evidence="10" id="KW-1185">Reference proteome</keyword>
<evidence type="ECO:0000256" key="4">
    <source>
        <dbReference type="ARBA" id="ARBA00022833"/>
    </source>
</evidence>
<proteinExistence type="predicted"/>
<evidence type="ECO:0000313" key="9">
    <source>
        <dbReference type="EMBL" id="CAJ1370907.1"/>
    </source>
</evidence>
<dbReference type="EMBL" id="CAUJNA010000043">
    <property type="protein sequence ID" value="CAJ1370907.1"/>
    <property type="molecule type" value="Genomic_DNA"/>
</dbReference>
<dbReference type="FunFam" id="2.10.110.10:FF:000001">
    <property type="entry name" value="Cysteine and glycine-rich protein 1"/>
    <property type="match status" value="4"/>
</dbReference>
<dbReference type="GO" id="GO:0005737">
    <property type="term" value="C:cytoplasm"/>
    <property type="evidence" value="ECO:0007669"/>
    <property type="project" value="TreeGrafter"/>
</dbReference>
<name>A0AA36MKS5_9DINO</name>
<keyword evidence="4 7" id="KW-0862">Zinc</keyword>
<sequence>MAAPKCAACGKSVYAAEEVKALDRSWHQLCFCCAACGKSLRGGQYKDHEGQPYCEADHKKLFGPKGIGFGTLADTGTGAAAPDASVESAGVSVKDRLAAFQGKLAAGERPKATPAVAARFQSTSPKCPACNKSVYAAEEVKGLGQSWHALCFCCKACGKSLRGGNYKDHDGQPYCEADHGKLFGPKGIGFGTTLGDTGIAAETEAPASVEASSTAASEGYSGALKDRMAAFQGVPIPTDTDAFRELQSEAKRIGKPGLAFQSTSPKCPACNKSVYAAEEVKGLGQSWHALCFCCKACGKSLRGGNYKDHDGQPYCEADHGKLFGPKGIGFGTTLGDTGIAAETEAPASVEASSTAASEGYSGALKDRIAAFQGVPIPTDTDAFRELQSEAKRIGKPGLAFQSTSPKCPACNKSVYAAEEVKGLGQCWHALCFCCKACGKSLRGGNYKDHDGQPYCEADHGKLFGPKGIGFGTTLGDTGVSSG</sequence>
<evidence type="ECO:0000313" key="10">
    <source>
        <dbReference type="Proteomes" id="UP001178507"/>
    </source>
</evidence>
<evidence type="ECO:0000256" key="7">
    <source>
        <dbReference type="PROSITE-ProRule" id="PRU00125"/>
    </source>
</evidence>
<dbReference type="Pfam" id="PF00412">
    <property type="entry name" value="LIM"/>
    <property type="match status" value="4"/>
</dbReference>
<dbReference type="Proteomes" id="UP001178507">
    <property type="component" value="Unassembled WGS sequence"/>
</dbReference>
<evidence type="ECO:0000256" key="6">
    <source>
        <dbReference type="ARBA" id="ARBA00023242"/>
    </source>
</evidence>
<reference evidence="9" key="1">
    <citation type="submission" date="2023-08" db="EMBL/GenBank/DDBJ databases">
        <authorList>
            <person name="Chen Y."/>
            <person name="Shah S."/>
            <person name="Dougan E. K."/>
            <person name="Thang M."/>
            <person name="Chan C."/>
        </authorList>
    </citation>
    <scope>NUCLEOTIDE SEQUENCE</scope>
</reference>
<evidence type="ECO:0000259" key="8">
    <source>
        <dbReference type="PROSITE" id="PS50023"/>
    </source>
</evidence>
<feature type="domain" description="LIM zinc-binding" evidence="8">
    <location>
        <begin position="405"/>
        <end position="465"/>
    </location>
</feature>
<gene>
    <name evidence="9" type="ORF">EVOR1521_LOCUS1367</name>
</gene>
<comment type="caution">
    <text evidence="9">The sequence shown here is derived from an EMBL/GenBank/DDBJ whole genome shotgun (WGS) entry which is preliminary data.</text>
</comment>
<dbReference type="PROSITE" id="PS00478">
    <property type="entry name" value="LIM_DOMAIN_1"/>
    <property type="match status" value="4"/>
</dbReference>
<keyword evidence="6" id="KW-0539">Nucleus</keyword>
<evidence type="ECO:0000256" key="1">
    <source>
        <dbReference type="ARBA" id="ARBA00004123"/>
    </source>
</evidence>
<dbReference type="GO" id="GO:0030036">
    <property type="term" value="P:actin cytoskeleton organization"/>
    <property type="evidence" value="ECO:0007669"/>
    <property type="project" value="TreeGrafter"/>
</dbReference>
<dbReference type="SMART" id="SM00132">
    <property type="entry name" value="LIM"/>
    <property type="match status" value="4"/>
</dbReference>
<dbReference type="PANTHER" id="PTHR24215:SF35">
    <property type="entry name" value="MUSCLE LIM PROTEIN MLP84B"/>
    <property type="match status" value="1"/>
</dbReference>
<dbReference type="GO" id="GO:0046872">
    <property type="term" value="F:metal ion binding"/>
    <property type="evidence" value="ECO:0007669"/>
    <property type="project" value="UniProtKB-KW"/>
</dbReference>
<dbReference type="SUPFAM" id="SSF57716">
    <property type="entry name" value="Glucocorticoid receptor-like (DNA-binding domain)"/>
    <property type="match status" value="8"/>
</dbReference>
<dbReference type="InterPro" id="IPR001781">
    <property type="entry name" value="Znf_LIM"/>
</dbReference>
<feature type="domain" description="LIM zinc-binding" evidence="8">
    <location>
        <begin position="4"/>
        <end position="64"/>
    </location>
</feature>